<organism evidence="3 4">
    <name type="scientific">Deinococcus soli</name>
    <name type="common">ex Cha et al. 2016</name>
    <dbReference type="NCBI Taxonomy" id="1309411"/>
    <lineage>
        <taxon>Bacteria</taxon>
        <taxon>Thermotogati</taxon>
        <taxon>Deinococcota</taxon>
        <taxon>Deinococci</taxon>
        <taxon>Deinococcales</taxon>
        <taxon>Deinococcaceae</taxon>
        <taxon>Deinococcus</taxon>
    </lineage>
</organism>
<accession>A0A0F7JMC7</accession>
<dbReference type="InterPro" id="IPR049447">
    <property type="entry name" value="A9CJY8-like_N"/>
</dbReference>
<dbReference type="InterPro" id="IPR027795">
    <property type="entry name" value="CASTOR_ACT_dom"/>
</dbReference>
<evidence type="ECO:0000259" key="2">
    <source>
        <dbReference type="Pfam" id="PF21631"/>
    </source>
</evidence>
<dbReference type="SUPFAM" id="SSF55021">
    <property type="entry name" value="ACT-like"/>
    <property type="match status" value="2"/>
</dbReference>
<dbReference type="InterPro" id="IPR045865">
    <property type="entry name" value="ACT-like_dom_sf"/>
</dbReference>
<dbReference type="Gene3D" id="3.30.2130.10">
    <property type="entry name" value="VC0802-like"/>
    <property type="match status" value="1"/>
</dbReference>
<feature type="domain" description="A9CJY8-like N-terminal" evidence="2">
    <location>
        <begin position="10"/>
        <end position="53"/>
    </location>
</feature>
<proteinExistence type="predicted"/>
<evidence type="ECO:0000313" key="3">
    <source>
        <dbReference type="EMBL" id="AKH15800.1"/>
    </source>
</evidence>
<dbReference type="PANTHER" id="PTHR31131:SF6">
    <property type="entry name" value="CASTOR ACT DOMAIN-CONTAINING PROTEIN"/>
    <property type="match status" value="1"/>
</dbReference>
<evidence type="ECO:0000259" key="1">
    <source>
        <dbReference type="Pfam" id="PF13840"/>
    </source>
</evidence>
<sequence length="126" mass="13268">MSLTLTVLPGEYAVAQLPAGSAVPDWATRGDLWCVMNAPDELSVVCPAEGVPDGVRVQRGWQALRLTGPFEFTLTGILASVLNPLRDAGVGIFALSTFNTDYVLVAASDLGRSVAALREAGHTVQE</sequence>
<dbReference type="Pfam" id="PF21631">
    <property type="entry name" value="A9CJY8-like_N"/>
    <property type="match status" value="1"/>
</dbReference>
<dbReference type="RefSeq" id="WP_046842376.1">
    <property type="nucleotide sequence ID" value="NZ_CP011389.1"/>
</dbReference>
<name>A0A0F7JMC7_9DEIO</name>
<gene>
    <name evidence="3" type="ORF">SY84_00665</name>
</gene>
<dbReference type="Pfam" id="PF13840">
    <property type="entry name" value="ACT_7"/>
    <property type="match status" value="1"/>
</dbReference>
<dbReference type="AlphaFoldDB" id="A0A0F7JMC7"/>
<reference evidence="3 4" key="1">
    <citation type="submission" date="2015-01" db="EMBL/GenBank/DDBJ databases">
        <title>Deinococcus soli/N5/whole genome sequencing.</title>
        <authorList>
            <person name="Kim M.K."/>
            <person name="Srinivasan S."/>
            <person name="Lee J.-J."/>
        </authorList>
    </citation>
    <scope>NUCLEOTIDE SEQUENCE [LARGE SCALE GENOMIC DNA]</scope>
    <source>
        <strain evidence="3 4">N5</strain>
    </source>
</reference>
<feature type="domain" description="CASTOR ACT" evidence="1">
    <location>
        <begin position="57"/>
        <end position="119"/>
    </location>
</feature>
<dbReference type="InterPro" id="IPR051719">
    <property type="entry name" value="CASTOR_mTORC1"/>
</dbReference>
<dbReference type="InterPro" id="IPR016540">
    <property type="entry name" value="UCP008459"/>
</dbReference>
<dbReference type="OrthoDB" id="5615858at2"/>
<dbReference type="KEGG" id="dch:SY84_00665"/>
<keyword evidence="4" id="KW-1185">Reference proteome</keyword>
<dbReference type="PATRIC" id="fig|1309411.5.peg.134"/>
<dbReference type="EMBL" id="CP011389">
    <property type="protein sequence ID" value="AKH15800.1"/>
    <property type="molecule type" value="Genomic_DNA"/>
</dbReference>
<dbReference type="PIRSF" id="PIRSF008459">
    <property type="entry name" value="UCP008459"/>
    <property type="match status" value="1"/>
</dbReference>
<evidence type="ECO:0000313" key="4">
    <source>
        <dbReference type="Proteomes" id="UP000034024"/>
    </source>
</evidence>
<dbReference type="PANTHER" id="PTHR31131">
    <property type="entry name" value="CHROMOSOME 1, WHOLE GENOME SHOTGUN SEQUENCE"/>
    <property type="match status" value="1"/>
</dbReference>
<dbReference type="Proteomes" id="UP000034024">
    <property type="component" value="Chromosome"/>
</dbReference>
<protein>
    <submittedName>
        <fullName evidence="3">Amino acid-binding protein</fullName>
    </submittedName>
</protein>